<dbReference type="SUPFAM" id="SSF51735">
    <property type="entry name" value="NAD(P)-binding Rossmann-fold domains"/>
    <property type="match status" value="1"/>
</dbReference>
<dbReference type="EMBL" id="HBFA01020678">
    <property type="protein sequence ID" value="CAD8670730.1"/>
    <property type="molecule type" value="Transcribed_RNA"/>
</dbReference>
<dbReference type="PRINTS" id="PR00081">
    <property type="entry name" value="GDHRDH"/>
</dbReference>
<sequence length="311" mass="33724">METLKHKQNLSGVEAAVASSKQVSERIAQRRVDVLGYHLRPITGDDRLSHAPCSSSVPSRRDGQETPREVALIVGAGEGIGSAIARKFAKAGYTACVSRRNGDKLEQLVKQIQADGGHAIGYALDARREDQVVKLLRTIEESVGPIAVCVFNVGANVRHLILDTTARVYFKVWEMACFAAFLTAREAAKHMTARGKGTILFTGATASMRGASGFAAFAGAKAAKRALAQAMARELAPQGIHVAHVVIDGPVDGEFVRSLIPERAAQDTAERPTLVRPDDVAAVFYMLHCQPRSAWTFELDVRPWTEAWVHM</sequence>
<evidence type="ECO:0008006" key="3">
    <source>
        <dbReference type="Google" id="ProtNLM"/>
    </source>
</evidence>
<accession>A0A7S0WL07</accession>
<gene>
    <name evidence="2" type="ORF">POBO1169_LOCUS10578</name>
</gene>
<dbReference type="PANTHER" id="PTHR43431:SF7">
    <property type="entry name" value="OXIDOREDUCTASE, SHORT CHAIN DEHYDROGENASE_REDUCTASE FAMILY (AFU_ORTHOLOGUE AFUA_5G14000)"/>
    <property type="match status" value="1"/>
</dbReference>
<dbReference type="InterPro" id="IPR002347">
    <property type="entry name" value="SDR_fam"/>
</dbReference>
<dbReference type="PANTHER" id="PTHR43431">
    <property type="entry name" value="OXIDOREDUCTASE, SHORT CHAIN DEHYDROGENASE/REDUCTASE FAMILY (AFU_ORTHOLOGUE AFUA_5G14000)"/>
    <property type="match status" value="1"/>
</dbReference>
<evidence type="ECO:0000256" key="1">
    <source>
        <dbReference type="SAM" id="MobiDB-lite"/>
    </source>
</evidence>
<dbReference type="Gene3D" id="3.40.50.720">
    <property type="entry name" value="NAD(P)-binding Rossmann-like Domain"/>
    <property type="match status" value="1"/>
</dbReference>
<protein>
    <recommendedName>
        <fullName evidence="3">3-oxoacyl-[acyl-carrier-protein] reductase</fullName>
    </recommendedName>
</protein>
<name>A0A7S0WL07_9CHLO</name>
<dbReference type="AlphaFoldDB" id="A0A7S0WL07"/>
<dbReference type="Pfam" id="PF00106">
    <property type="entry name" value="adh_short"/>
    <property type="match status" value="1"/>
</dbReference>
<proteinExistence type="predicted"/>
<dbReference type="InterPro" id="IPR036291">
    <property type="entry name" value="NAD(P)-bd_dom_sf"/>
</dbReference>
<reference evidence="2" key="1">
    <citation type="submission" date="2021-01" db="EMBL/GenBank/DDBJ databases">
        <authorList>
            <person name="Corre E."/>
            <person name="Pelletier E."/>
            <person name="Niang G."/>
            <person name="Scheremetjew M."/>
            <person name="Finn R."/>
            <person name="Kale V."/>
            <person name="Holt S."/>
            <person name="Cochrane G."/>
            <person name="Meng A."/>
            <person name="Brown T."/>
            <person name="Cohen L."/>
        </authorList>
    </citation>
    <scope>NUCLEOTIDE SEQUENCE</scope>
    <source>
        <strain evidence="2">CCMP722</strain>
    </source>
</reference>
<organism evidence="2">
    <name type="scientific">Pyramimonas obovata</name>
    <dbReference type="NCBI Taxonomy" id="1411642"/>
    <lineage>
        <taxon>Eukaryota</taxon>
        <taxon>Viridiplantae</taxon>
        <taxon>Chlorophyta</taxon>
        <taxon>Pyramimonadophyceae</taxon>
        <taxon>Pyramimonadales</taxon>
        <taxon>Pyramimonadaceae</taxon>
        <taxon>Pyramimonas</taxon>
        <taxon>Pyramimonas incertae sedis</taxon>
    </lineage>
</organism>
<feature type="region of interest" description="Disordered" evidence="1">
    <location>
        <begin position="46"/>
        <end position="67"/>
    </location>
</feature>
<evidence type="ECO:0000313" key="2">
    <source>
        <dbReference type="EMBL" id="CAD8670730.1"/>
    </source>
</evidence>